<feature type="compositionally biased region" description="Basic residues" evidence="1">
    <location>
        <begin position="82"/>
        <end position="95"/>
    </location>
</feature>
<dbReference type="Proteomes" id="UP001054837">
    <property type="component" value="Unassembled WGS sequence"/>
</dbReference>
<evidence type="ECO:0000313" key="3">
    <source>
        <dbReference type="Proteomes" id="UP001054837"/>
    </source>
</evidence>
<organism evidence="2 3">
    <name type="scientific">Caerostris darwini</name>
    <dbReference type="NCBI Taxonomy" id="1538125"/>
    <lineage>
        <taxon>Eukaryota</taxon>
        <taxon>Metazoa</taxon>
        <taxon>Ecdysozoa</taxon>
        <taxon>Arthropoda</taxon>
        <taxon>Chelicerata</taxon>
        <taxon>Arachnida</taxon>
        <taxon>Araneae</taxon>
        <taxon>Araneomorphae</taxon>
        <taxon>Entelegynae</taxon>
        <taxon>Araneoidea</taxon>
        <taxon>Araneidae</taxon>
        <taxon>Caerostris</taxon>
    </lineage>
</organism>
<reference evidence="2 3" key="1">
    <citation type="submission" date="2021-06" db="EMBL/GenBank/DDBJ databases">
        <title>Caerostris darwini draft genome.</title>
        <authorList>
            <person name="Kono N."/>
            <person name="Arakawa K."/>
        </authorList>
    </citation>
    <scope>NUCLEOTIDE SEQUENCE [LARGE SCALE GENOMIC DNA]</scope>
</reference>
<dbReference type="EMBL" id="BPLQ01013511">
    <property type="protein sequence ID" value="GIY72676.1"/>
    <property type="molecule type" value="Genomic_DNA"/>
</dbReference>
<gene>
    <name evidence="2" type="ORF">CDAR_617591</name>
</gene>
<evidence type="ECO:0000313" key="2">
    <source>
        <dbReference type="EMBL" id="GIY72676.1"/>
    </source>
</evidence>
<sequence length="103" mass="12610">MGGVIRKLFAQPLLLKKNSYQQNVIHRSKPARIRITAFRMFVNTRNSMKRTLAEKIPCQHLLRFRNLKMESILDKKRTKIYEKKKRRNRERKKRRNERESETK</sequence>
<name>A0AAV4VS99_9ARAC</name>
<feature type="region of interest" description="Disordered" evidence="1">
    <location>
        <begin position="78"/>
        <end position="103"/>
    </location>
</feature>
<proteinExistence type="predicted"/>
<evidence type="ECO:0000256" key="1">
    <source>
        <dbReference type="SAM" id="MobiDB-lite"/>
    </source>
</evidence>
<dbReference type="AlphaFoldDB" id="A0AAV4VS99"/>
<protein>
    <submittedName>
        <fullName evidence="2">Uncharacterized protein</fullName>
    </submittedName>
</protein>
<comment type="caution">
    <text evidence="2">The sequence shown here is derived from an EMBL/GenBank/DDBJ whole genome shotgun (WGS) entry which is preliminary data.</text>
</comment>
<accession>A0AAV4VS99</accession>
<keyword evidence="3" id="KW-1185">Reference proteome</keyword>